<evidence type="ECO:0000313" key="10">
    <source>
        <dbReference type="EMBL" id="CUS05713.1"/>
    </source>
</evidence>
<dbReference type="HAMAP" id="MF_00001">
    <property type="entry name" value="Asp_carb_tr"/>
    <property type="match status" value="1"/>
</dbReference>
<dbReference type="GO" id="GO:0016597">
    <property type="term" value="F:amino acid binding"/>
    <property type="evidence" value="ECO:0007669"/>
    <property type="project" value="InterPro"/>
</dbReference>
<feature type="binding site" evidence="7">
    <location>
        <position position="261"/>
    </location>
    <ligand>
        <name>L-aspartate</name>
        <dbReference type="ChEBI" id="CHEBI:29991"/>
    </ligand>
</feature>
<feature type="binding site" evidence="7">
    <location>
        <position position="88"/>
    </location>
    <ligand>
        <name>carbamoyl phosphate</name>
        <dbReference type="ChEBI" id="CHEBI:58228"/>
    </ligand>
</feature>
<comment type="function">
    <text evidence="5 7">Catalyzes the condensation of carbamoyl phosphate and aspartate to form carbamoyl aspartate and inorganic phosphate, the committed step in the de novo pyrimidine nucleotide biosynthesis pathway.</text>
</comment>
<comment type="catalytic activity">
    <reaction evidence="6 7">
        <text>carbamoyl phosphate + L-aspartate = N-carbamoyl-L-aspartate + phosphate + H(+)</text>
        <dbReference type="Rhea" id="RHEA:20013"/>
        <dbReference type="ChEBI" id="CHEBI:15378"/>
        <dbReference type="ChEBI" id="CHEBI:29991"/>
        <dbReference type="ChEBI" id="CHEBI:32814"/>
        <dbReference type="ChEBI" id="CHEBI:43474"/>
        <dbReference type="ChEBI" id="CHEBI:58228"/>
        <dbReference type="EC" id="2.1.3.2"/>
    </reaction>
</comment>
<dbReference type="InterPro" id="IPR006130">
    <property type="entry name" value="Asp/Orn_carbamoylTrfase"/>
</dbReference>
<feature type="binding site" evidence="7">
    <location>
        <position position="300"/>
    </location>
    <ligand>
        <name>carbamoyl phosphate</name>
        <dbReference type="ChEBI" id="CHEBI:58228"/>
    </ligand>
</feature>
<evidence type="ECO:0000256" key="1">
    <source>
        <dbReference type="ARBA" id="ARBA00004852"/>
    </source>
</evidence>
<dbReference type="Pfam" id="PF00185">
    <property type="entry name" value="OTCace"/>
    <property type="match status" value="1"/>
</dbReference>
<dbReference type="EC" id="2.1.3.2" evidence="7"/>
<dbReference type="NCBIfam" id="NF002032">
    <property type="entry name" value="PRK00856.1"/>
    <property type="match status" value="1"/>
</dbReference>
<dbReference type="GO" id="GO:0044205">
    <property type="term" value="P:'de novo' UMP biosynthetic process"/>
    <property type="evidence" value="ECO:0007669"/>
    <property type="project" value="UniProtKB-UniRule"/>
</dbReference>
<dbReference type="PROSITE" id="PS00097">
    <property type="entry name" value="CARBAMOYLTRANSFERASE"/>
    <property type="match status" value="1"/>
</dbReference>
<feature type="binding site" evidence="7">
    <location>
        <position position="170"/>
    </location>
    <ligand>
        <name>carbamoyl phosphate</name>
        <dbReference type="ChEBI" id="CHEBI:58228"/>
    </ligand>
</feature>
<evidence type="ECO:0000256" key="3">
    <source>
        <dbReference type="ARBA" id="ARBA00022679"/>
    </source>
</evidence>
<name>A0A170PJL6_9CHLR</name>
<comment type="subunit">
    <text evidence="7">Heterododecamer (2C3:3R2) of six catalytic PyrB chains organized as two trimers (C3), and six regulatory PyrI chains organized as three dimers (R2).</text>
</comment>
<dbReference type="Pfam" id="PF02729">
    <property type="entry name" value="OTCace_N"/>
    <property type="match status" value="1"/>
</dbReference>
<dbReference type="GO" id="GO:0004070">
    <property type="term" value="F:aspartate carbamoyltransferase activity"/>
    <property type="evidence" value="ECO:0007669"/>
    <property type="project" value="UniProtKB-UniRule"/>
</dbReference>
<evidence type="ECO:0000313" key="11">
    <source>
        <dbReference type="Proteomes" id="UP000215027"/>
    </source>
</evidence>
<feature type="binding site" evidence="7">
    <location>
        <position position="167"/>
    </location>
    <ligand>
        <name>carbamoyl phosphate</name>
        <dbReference type="ChEBI" id="CHEBI:58228"/>
    </ligand>
</feature>
<feature type="binding site" evidence="7">
    <location>
        <position position="200"/>
    </location>
    <ligand>
        <name>L-aspartate</name>
        <dbReference type="ChEBI" id="CHEBI:29991"/>
    </ligand>
</feature>
<dbReference type="InterPro" id="IPR002082">
    <property type="entry name" value="Asp_carbamoyltransf"/>
</dbReference>
<comment type="pathway">
    <text evidence="1 7">Pyrimidine metabolism; UMP biosynthesis via de novo pathway; (S)-dihydroorotate from bicarbonate: step 2/3.</text>
</comment>
<dbReference type="InterPro" id="IPR006132">
    <property type="entry name" value="Asp/Orn_carbamoyltranf_P-bd"/>
</dbReference>
<dbReference type="AlphaFoldDB" id="A0A170PJL6"/>
<dbReference type="PANTHER" id="PTHR45753">
    <property type="entry name" value="ORNITHINE CARBAMOYLTRANSFERASE, MITOCHONDRIAL"/>
    <property type="match status" value="1"/>
</dbReference>
<dbReference type="PRINTS" id="PR00101">
    <property type="entry name" value="ATCASE"/>
</dbReference>
<protein>
    <recommendedName>
        <fullName evidence="7">Aspartate carbamoyltransferase</fullName>
        <ecNumber evidence="7">2.1.3.2</ecNumber>
    </recommendedName>
    <alternativeName>
        <fullName evidence="7">Aspartate transcarbamylase</fullName>
        <shortName evidence="7">ATCase</shortName>
    </alternativeName>
</protein>
<dbReference type="OrthoDB" id="9774690at2"/>
<dbReference type="Proteomes" id="UP000215027">
    <property type="component" value="Chromosome II"/>
</dbReference>
<dbReference type="InterPro" id="IPR006131">
    <property type="entry name" value="Asp_carbamoyltransf_Asp/Orn-bd"/>
</dbReference>
<gene>
    <name evidence="7 10" type="primary">pyrB</name>
    <name evidence="10" type="ORF">CFX0092_B0179</name>
</gene>
<keyword evidence="4 7" id="KW-0665">Pyrimidine biosynthesis</keyword>
<feature type="domain" description="Aspartate/ornithine carbamoyltransferase Asp/Orn-binding" evidence="8">
    <location>
        <begin position="186"/>
        <end position="335"/>
    </location>
</feature>
<feature type="binding site" evidence="7">
    <location>
        <position position="118"/>
    </location>
    <ligand>
        <name>L-aspartate</name>
        <dbReference type="ChEBI" id="CHEBI:29991"/>
    </ligand>
</feature>
<feature type="binding site" evidence="7">
    <location>
        <position position="89"/>
    </location>
    <ligand>
        <name>carbamoyl phosphate</name>
        <dbReference type="ChEBI" id="CHEBI:58228"/>
    </ligand>
</feature>
<sequence>METTKLQPLFNLQELETKFGRNGDVANGHKANGLTGWDILSVEQFDRDKLGYIFGRAEEMREMVNRVHGVDLLKGRVLTCLFYEPSTRTSASFIAAMERLGGSVIPITQGVQFSSVSKGETLADTIRTLEQYSDVIVLRHPEIGSARVAAEAAGIPVINAGDGPGEHPTQALLDLFTIQEEMGRIDGLKIAMVGDLRFGRTVHSLTKLLLHFDVSLRFVSPEILRMPLKIMNEVRDKGLNVRETHDVADVIENADVLYVTRVQKERFSDLAQYDEVKDNYIITPELLERAKQKMIVLHPLPRVGEISPAVDSDPRAAYFRQVQNGMYIRMALLAAVLGKA</sequence>
<dbReference type="GO" id="GO:0006207">
    <property type="term" value="P:'de novo' pyrimidine nucleobase biosynthetic process"/>
    <property type="evidence" value="ECO:0007669"/>
    <property type="project" value="InterPro"/>
</dbReference>
<feature type="binding site" evidence="7">
    <location>
        <position position="301"/>
    </location>
    <ligand>
        <name>carbamoyl phosphate</name>
        <dbReference type="ChEBI" id="CHEBI:58228"/>
    </ligand>
</feature>
<dbReference type="FunFam" id="3.40.50.1370:FF:000005">
    <property type="entry name" value="CAD protein-like isoform X1"/>
    <property type="match status" value="1"/>
</dbReference>
<dbReference type="EMBL" id="LN890656">
    <property type="protein sequence ID" value="CUS05713.1"/>
    <property type="molecule type" value="Genomic_DNA"/>
</dbReference>
<dbReference type="SUPFAM" id="SSF53671">
    <property type="entry name" value="Aspartate/ornithine carbamoyltransferase"/>
    <property type="match status" value="1"/>
</dbReference>
<evidence type="ECO:0000259" key="8">
    <source>
        <dbReference type="Pfam" id="PF00185"/>
    </source>
</evidence>
<dbReference type="PRINTS" id="PR00100">
    <property type="entry name" value="AOTCASE"/>
</dbReference>
<evidence type="ECO:0000256" key="7">
    <source>
        <dbReference type="HAMAP-Rule" id="MF_00001"/>
    </source>
</evidence>
<keyword evidence="11" id="KW-1185">Reference proteome</keyword>
<dbReference type="Gene3D" id="3.40.50.1370">
    <property type="entry name" value="Aspartate/ornithine carbamoyltransferase"/>
    <property type="match status" value="2"/>
</dbReference>
<evidence type="ECO:0000256" key="6">
    <source>
        <dbReference type="ARBA" id="ARBA00048859"/>
    </source>
</evidence>
<proteinExistence type="inferred from homology"/>
<evidence type="ECO:0000256" key="5">
    <source>
        <dbReference type="ARBA" id="ARBA00043884"/>
    </source>
</evidence>
<accession>A0A170PJL6</accession>
<dbReference type="UniPathway" id="UPA00070">
    <property type="reaction ID" value="UER00116"/>
</dbReference>
<evidence type="ECO:0000259" key="9">
    <source>
        <dbReference type="Pfam" id="PF02729"/>
    </source>
</evidence>
<dbReference type="FunFam" id="3.40.50.1370:FF:000002">
    <property type="entry name" value="Aspartate carbamoyltransferase 2"/>
    <property type="match status" value="1"/>
</dbReference>
<dbReference type="RefSeq" id="WP_095045087.1">
    <property type="nucleotide sequence ID" value="NZ_LN890656.1"/>
</dbReference>
<dbReference type="NCBIfam" id="TIGR00670">
    <property type="entry name" value="asp_carb_tr"/>
    <property type="match status" value="1"/>
</dbReference>
<dbReference type="PANTHER" id="PTHR45753:SF6">
    <property type="entry name" value="ASPARTATE CARBAMOYLTRANSFERASE"/>
    <property type="match status" value="1"/>
</dbReference>
<dbReference type="InterPro" id="IPR036901">
    <property type="entry name" value="Asp/Orn_carbamoylTrfase_sf"/>
</dbReference>
<feature type="domain" description="Aspartate/ornithine carbamoyltransferase carbamoyl-P binding" evidence="9">
    <location>
        <begin position="38"/>
        <end position="180"/>
    </location>
</feature>
<organism evidence="10 11">
    <name type="scientific">Candidatus Promineifilum breve</name>
    <dbReference type="NCBI Taxonomy" id="1806508"/>
    <lineage>
        <taxon>Bacteria</taxon>
        <taxon>Bacillati</taxon>
        <taxon>Chloroflexota</taxon>
        <taxon>Ardenticatenia</taxon>
        <taxon>Candidatus Promineifilales</taxon>
        <taxon>Candidatus Promineifilaceae</taxon>
        <taxon>Candidatus Promineifilum</taxon>
    </lineage>
</organism>
<dbReference type="KEGG" id="pbf:CFX0092_B0179"/>
<feature type="binding site" evidence="7">
    <location>
        <position position="139"/>
    </location>
    <ligand>
        <name>carbamoyl phosphate</name>
        <dbReference type="ChEBI" id="CHEBI:58228"/>
    </ligand>
</feature>
<evidence type="ECO:0000256" key="4">
    <source>
        <dbReference type="ARBA" id="ARBA00022975"/>
    </source>
</evidence>
<reference evidence="10" key="1">
    <citation type="submission" date="2016-01" db="EMBL/GenBank/DDBJ databases">
        <authorList>
            <person name="Mcilroy J.S."/>
            <person name="Karst M S."/>
            <person name="Albertsen M."/>
        </authorList>
    </citation>
    <scope>NUCLEOTIDE SEQUENCE</scope>
    <source>
        <strain evidence="10">Cfx-K</strain>
    </source>
</reference>
<comment type="similarity">
    <text evidence="2 7">Belongs to the aspartate/ornithine carbamoyltransferase superfamily. ATCase family.</text>
</comment>
<evidence type="ECO:0000256" key="2">
    <source>
        <dbReference type="ARBA" id="ARBA00008896"/>
    </source>
</evidence>
<keyword evidence="3 7" id="KW-0808">Transferase</keyword>
<dbReference type="GO" id="GO:0006520">
    <property type="term" value="P:amino acid metabolic process"/>
    <property type="evidence" value="ECO:0007669"/>
    <property type="project" value="InterPro"/>
</dbReference>